<feature type="domain" description="YrdC-like" evidence="2">
    <location>
        <begin position="7"/>
        <end position="207"/>
    </location>
</feature>
<dbReference type="PROSITE" id="PS51163">
    <property type="entry name" value="YRDC"/>
    <property type="match status" value="1"/>
</dbReference>
<dbReference type="RefSeq" id="XP_013318792.1">
    <property type="nucleotide sequence ID" value="XM_013463338.1"/>
</dbReference>
<dbReference type="GO" id="GO:0003725">
    <property type="term" value="F:double-stranded RNA binding"/>
    <property type="evidence" value="ECO:0007669"/>
    <property type="project" value="InterPro"/>
</dbReference>
<sequence length="253" mass="27666">MPAPDIKADAQRVFDVIKGGGIAITPMALGYSLATTSTKGLEKMFTTKKRPAHKRHAMGGNYALHKELHLMEPEQAEIVRCLTQDFDLPLAVIAKYDTKHPILQNIDEDTLEALTVNGTIAMLINAGPFQDELVELTRTAGLPLLGSSANISGTGTKFVLQDIPPEITKIADLVIDHGRVKFGYYGRSSTMIDFSGPKPDIVRIGTCYDVIKDHLKQFWDIDAPEDPGEAALPHGHLKQLPPLKSLERLVAAH</sequence>
<dbReference type="STRING" id="348802.A0A0D2ER72"/>
<dbReference type="HOGENOM" id="CLU_1147819_0_0_1"/>
<evidence type="ECO:0000313" key="3">
    <source>
        <dbReference type="EMBL" id="KIW58208.1"/>
    </source>
</evidence>
<evidence type="ECO:0000259" key="2">
    <source>
        <dbReference type="PROSITE" id="PS51163"/>
    </source>
</evidence>
<keyword evidence="4" id="KW-1185">Reference proteome</keyword>
<dbReference type="InterPro" id="IPR006070">
    <property type="entry name" value="Sua5-like_dom"/>
</dbReference>
<evidence type="ECO:0000256" key="1">
    <source>
        <dbReference type="ARBA" id="ARBA00015492"/>
    </source>
</evidence>
<accession>A0A0D2ER72</accession>
<dbReference type="OrthoDB" id="4664297at2759"/>
<dbReference type="Proteomes" id="UP000054342">
    <property type="component" value="Unassembled WGS sequence"/>
</dbReference>
<proteinExistence type="predicted"/>
<organism evidence="3 4">
    <name type="scientific">Exophiala xenobiotica</name>
    <dbReference type="NCBI Taxonomy" id="348802"/>
    <lineage>
        <taxon>Eukaryota</taxon>
        <taxon>Fungi</taxon>
        <taxon>Dikarya</taxon>
        <taxon>Ascomycota</taxon>
        <taxon>Pezizomycotina</taxon>
        <taxon>Eurotiomycetes</taxon>
        <taxon>Chaetothyriomycetidae</taxon>
        <taxon>Chaetothyriales</taxon>
        <taxon>Herpotrichiellaceae</taxon>
        <taxon>Exophiala</taxon>
    </lineage>
</organism>
<dbReference type="AlphaFoldDB" id="A0A0D2ER72"/>
<dbReference type="InterPro" id="IPR017945">
    <property type="entry name" value="DHBP_synth_RibB-like_a/b_dom"/>
</dbReference>
<dbReference type="EMBL" id="KN847318">
    <property type="protein sequence ID" value="KIW58208.1"/>
    <property type="molecule type" value="Genomic_DNA"/>
</dbReference>
<gene>
    <name evidence="3" type="ORF">PV05_02749</name>
</gene>
<dbReference type="Pfam" id="PF01300">
    <property type="entry name" value="Sua5_yciO_yrdC"/>
    <property type="match status" value="1"/>
</dbReference>
<protein>
    <recommendedName>
        <fullName evidence="1">Threonylcarbamoyl-AMP synthase</fullName>
    </recommendedName>
</protein>
<dbReference type="SUPFAM" id="SSF55821">
    <property type="entry name" value="YrdC/RibB"/>
    <property type="match status" value="1"/>
</dbReference>
<evidence type="ECO:0000313" key="4">
    <source>
        <dbReference type="Proteomes" id="UP000054342"/>
    </source>
</evidence>
<dbReference type="Gene3D" id="3.90.870.10">
    <property type="entry name" value="DHBP synthase"/>
    <property type="match status" value="1"/>
</dbReference>
<name>A0A0D2ER72_9EURO</name>
<dbReference type="GeneID" id="25324657"/>
<reference evidence="3 4" key="1">
    <citation type="submission" date="2015-01" db="EMBL/GenBank/DDBJ databases">
        <title>The Genome Sequence of Exophiala xenobiotica CBS118157.</title>
        <authorList>
            <consortium name="The Broad Institute Genomics Platform"/>
            <person name="Cuomo C."/>
            <person name="de Hoog S."/>
            <person name="Gorbushina A."/>
            <person name="Stielow B."/>
            <person name="Teixiera M."/>
            <person name="Abouelleil A."/>
            <person name="Chapman S.B."/>
            <person name="Priest M."/>
            <person name="Young S.K."/>
            <person name="Wortman J."/>
            <person name="Nusbaum C."/>
            <person name="Birren B."/>
        </authorList>
    </citation>
    <scope>NUCLEOTIDE SEQUENCE [LARGE SCALE GENOMIC DNA]</scope>
    <source>
        <strain evidence="3 4">CBS 118157</strain>
    </source>
</reference>